<evidence type="ECO:0000313" key="2">
    <source>
        <dbReference type="EMBL" id="NIR73715.1"/>
    </source>
</evidence>
<gene>
    <name evidence="2" type="ORF">GWO12_01165</name>
</gene>
<keyword evidence="1" id="KW-0732">Signal</keyword>
<name>A0AAE4Z4Q0_9BACT</name>
<feature type="chain" id="PRO_5042159085" evidence="1">
    <location>
        <begin position="24"/>
        <end position="106"/>
    </location>
</feature>
<organism evidence="2 3">
    <name type="scientific">Candidatus Kutchimonas denitrificans</name>
    <dbReference type="NCBI Taxonomy" id="3056748"/>
    <lineage>
        <taxon>Bacteria</taxon>
        <taxon>Pseudomonadati</taxon>
        <taxon>Gemmatimonadota</taxon>
        <taxon>Gemmatimonadia</taxon>
        <taxon>Candidatus Palauibacterales</taxon>
        <taxon>Candidatus Palauibacteraceae</taxon>
        <taxon>Candidatus Kutchimonas</taxon>
    </lineage>
</organism>
<comment type="caution">
    <text evidence="2">The sequence shown here is derived from an EMBL/GenBank/DDBJ whole genome shotgun (WGS) entry which is preliminary data.</text>
</comment>
<sequence>MTIRRSLAPIFPALTLICLSATAAPAQFEAERAIGKFYSIELPRFAQRSSFGVRVERLAPGSLAMPAPLDVIPVAVPVAALTGQISELPERGRIYFTVYDAAGSVR</sequence>
<feature type="signal peptide" evidence="1">
    <location>
        <begin position="1"/>
        <end position="23"/>
    </location>
</feature>
<dbReference type="Proteomes" id="UP000702544">
    <property type="component" value="Unassembled WGS sequence"/>
</dbReference>
<feature type="non-terminal residue" evidence="2">
    <location>
        <position position="106"/>
    </location>
</feature>
<dbReference type="AlphaFoldDB" id="A0AAE4Z4Q0"/>
<evidence type="ECO:0000256" key="1">
    <source>
        <dbReference type="SAM" id="SignalP"/>
    </source>
</evidence>
<protein>
    <submittedName>
        <fullName evidence="2">Uncharacterized protein</fullName>
    </submittedName>
</protein>
<accession>A0AAE4Z4Q0</accession>
<evidence type="ECO:0000313" key="3">
    <source>
        <dbReference type="Proteomes" id="UP000702544"/>
    </source>
</evidence>
<proteinExistence type="predicted"/>
<reference evidence="2 3" key="1">
    <citation type="submission" date="2020-01" db="EMBL/GenBank/DDBJ databases">
        <title>Genomes assembled from Gulf of Kutch pelagic sediment metagenomes.</title>
        <authorList>
            <person name="Chandrashekar M."/>
            <person name="Mahajan M.S."/>
            <person name="Dave K.J."/>
            <person name="Vatsa P."/>
            <person name="Nathani N.M."/>
        </authorList>
    </citation>
    <scope>NUCLEOTIDE SEQUENCE [LARGE SCALE GENOMIC DNA]</scope>
    <source>
        <strain evidence="2">KS3-K002</strain>
    </source>
</reference>
<dbReference type="EMBL" id="JAACAK010000009">
    <property type="protein sequence ID" value="NIR73715.1"/>
    <property type="molecule type" value="Genomic_DNA"/>
</dbReference>